<evidence type="ECO:0000259" key="3">
    <source>
        <dbReference type="Pfam" id="PF16344"/>
    </source>
</evidence>
<comment type="caution">
    <text evidence="4">The sequence shown here is derived from an EMBL/GenBank/DDBJ whole genome shotgun (WGS) entry which is preliminary data.</text>
</comment>
<dbReference type="Gene3D" id="3.55.50.30">
    <property type="match status" value="1"/>
</dbReference>
<dbReference type="InterPro" id="IPR032508">
    <property type="entry name" value="FecR_C"/>
</dbReference>
<keyword evidence="5" id="KW-1185">Reference proteome</keyword>
<feature type="domain" description="Protein FecR C-terminal" evidence="3">
    <location>
        <begin position="266"/>
        <end position="336"/>
    </location>
</feature>
<dbReference type="Gene3D" id="2.60.120.1440">
    <property type="match status" value="1"/>
</dbReference>
<dbReference type="EMBL" id="JAHESE010000006">
    <property type="protein sequence ID" value="MBT1708473.1"/>
    <property type="molecule type" value="Genomic_DNA"/>
</dbReference>
<accession>A0AAP2DW41</accession>
<dbReference type="GO" id="GO:0016989">
    <property type="term" value="F:sigma factor antagonist activity"/>
    <property type="evidence" value="ECO:0007669"/>
    <property type="project" value="TreeGrafter"/>
</dbReference>
<sequence>MQEPVKLPTAIQDLLEKYLAGACSPEEVRQVRKHMADPALEQALDTFMQAKWAQLPESISDDRSVLSKERYSRIQRRIGVRKTIPFSWYYAAASVVLMLLAGATYMFRHNVLDIIDPIETITYTTAPGQQLSVRLPDGSRVWMNTASRLSFPEKFRGDTRHIYLSGEAFFEVAHDKKKPFFVHVDNFYTRVLGTSFNVKAYPHADEPIYVTVATGKVAVGVSDSLEHDRELTRLTPNHRVLYDRMAHTICGDSIAVGQVSAWREGRLVFRQATLPEMVLTLERWYGVSITVQPPMTSVTCSFTAEYYAGISLHDVLEALQITGKISYTMEGNTVVIQTQGSCR</sequence>
<feature type="transmembrane region" description="Helical" evidence="1">
    <location>
        <begin position="86"/>
        <end position="107"/>
    </location>
</feature>
<evidence type="ECO:0000259" key="2">
    <source>
        <dbReference type="Pfam" id="PF04773"/>
    </source>
</evidence>
<feature type="domain" description="FecR protein" evidence="2">
    <location>
        <begin position="122"/>
        <end position="217"/>
    </location>
</feature>
<protein>
    <submittedName>
        <fullName evidence="4">FecR domain-containing protein</fullName>
    </submittedName>
</protein>
<name>A0AAP2DW41_9BACT</name>
<organism evidence="4 5">
    <name type="scientific">Dawidia cretensis</name>
    <dbReference type="NCBI Taxonomy" id="2782350"/>
    <lineage>
        <taxon>Bacteria</taxon>
        <taxon>Pseudomonadati</taxon>
        <taxon>Bacteroidota</taxon>
        <taxon>Cytophagia</taxon>
        <taxon>Cytophagales</taxon>
        <taxon>Chryseotaleaceae</taxon>
        <taxon>Dawidia</taxon>
    </lineage>
</organism>
<keyword evidence="1" id="KW-1133">Transmembrane helix</keyword>
<proteinExistence type="predicted"/>
<evidence type="ECO:0000313" key="5">
    <source>
        <dbReference type="Proteomes" id="UP001319080"/>
    </source>
</evidence>
<dbReference type="Proteomes" id="UP001319080">
    <property type="component" value="Unassembled WGS sequence"/>
</dbReference>
<dbReference type="Pfam" id="PF16344">
    <property type="entry name" value="FecR_C"/>
    <property type="match status" value="1"/>
</dbReference>
<dbReference type="Pfam" id="PF04773">
    <property type="entry name" value="FecR"/>
    <property type="match status" value="1"/>
</dbReference>
<dbReference type="InterPro" id="IPR012373">
    <property type="entry name" value="Ferrdict_sens_TM"/>
</dbReference>
<evidence type="ECO:0000256" key="1">
    <source>
        <dbReference type="SAM" id="Phobius"/>
    </source>
</evidence>
<keyword evidence="1" id="KW-0472">Membrane</keyword>
<reference evidence="4 5" key="1">
    <citation type="submission" date="2021-05" db="EMBL/GenBank/DDBJ databases">
        <title>A Polyphasic approach of four new species of the genus Ohtaekwangia: Ohtaekwangia histidinii sp. nov., Ohtaekwangia cretensis sp. nov., Ohtaekwangia indiensis sp. nov., Ohtaekwangia reichenbachii sp. nov. from diverse environment.</title>
        <authorList>
            <person name="Octaviana S."/>
        </authorList>
    </citation>
    <scope>NUCLEOTIDE SEQUENCE [LARGE SCALE GENOMIC DNA]</scope>
    <source>
        <strain evidence="4 5">PWU5</strain>
    </source>
</reference>
<dbReference type="PIRSF" id="PIRSF018266">
    <property type="entry name" value="FecR"/>
    <property type="match status" value="1"/>
</dbReference>
<evidence type="ECO:0000313" key="4">
    <source>
        <dbReference type="EMBL" id="MBT1708473.1"/>
    </source>
</evidence>
<dbReference type="InterPro" id="IPR006860">
    <property type="entry name" value="FecR"/>
</dbReference>
<gene>
    <name evidence="4" type="ORF">KK062_09570</name>
</gene>
<keyword evidence="1" id="KW-0812">Transmembrane</keyword>
<dbReference type="AlphaFoldDB" id="A0AAP2DW41"/>
<dbReference type="PANTHER" id="PTHR30273">
    <property type="entry name" value="PERIPLASMIC SIGNAL SENSOR AND SIGMA FACTOR ACTIVATOR FECR-RELATED"/>
    <property type="match status" value="1"/>
</dbReference>
<dbReference type="PANTHER" id="PTHR30273:SF2">
    <property type="entry name" value="PROTEIN FECR"/>
    <property type="match status" value="1"/>
</dbReference>